<dbReference type="InterPro" id="IPR029058">
    <property type="entry name" value="AB_hydrolase_fold"/>
</dbReference>
<feature type="non-terminal residue" evidence="1">
    <location>
        <position position="1"/>
    </location>
</feature>
<keyword evidence="2" id="KW-1185">Reference proteome</keyword>
<dbReference type="Proteomes" id="UP000237481">
    <property type="component" value="Unassembled WGS sequence"/>
</dbReference>
<reference evidence="1 2" key="1">
    <citation type="submission" date="2018-01" db="EMBL/GenBank/DDBJ databases">
        <title>Harnessing the power of phylogenomics to disentangle the directionality and signatures of interkingdom host jumping in the parasitic fungal genus Tolypocladium.</title>
        <authorList>
            <person name="Quandt C.A."/>
            <person name="Patterson W."/>
            <person name="Spatafora J.W."/>
        </authorList>
    </citation>
    <scope>NUCLEOTIDE SEQUENCE [LARGE SCALE GENOMIC DNA]</scope>
    <source>
        <strain evidence="1 2">NRBC 100945</strain>
    </source>
</reference>
<dbReference type="AlphaFoldDB" id="A0A2S4L4Z2"/>
<evidence type="ECO:0000313" key="2">
    <source>
        <dbReference type="Proteomes" id="UP000237481"/>
    </source>
</evidence>
<dbReference type="OrthoDB" id="2363873at2759"/>
<accession>A0A2S4L4Z2</accession>
<proteinExistence type="predicted"/>
<sequence>LGLDKPFLLAGRPGHRAEDATWDAFWPHLRGPRMELAVNGTAHGAFTDRPALLGVFDFPAPVRAALRPLLGSIEAPRLDAVLNGLLVRFFALAMDGRDGPLRGVEGAFGELSVVRSSL</sequence>
<evidence type="ECO:0000313" key="1">
    <source>
        <dbReference type="EMBL" id="POR37478.1"/>
    </source>
</evidence>
<protein>
    <submittedName>
        <fullName evidence="1">Platelet-activating factor acetylhydrolase</fullName>
    </submittedName>
</protein>
<dbReference type="EMBL" id="PKSG01000245">
    <property type="protein sequence ID" value="POR37478.1"/>
    <property type="molecule type" value="Genomic_DNA"/>
</dbReference>
<dbReference type="Gene3D" id="3.40.50.1820">
    <property type="entry name" value="alpha/beta hydrolase"/>
    <property type="match status" value="1"/>
</dbReference>
<keyword evidence="1" id="KW-0378">Hydrolase</keyword>
<feature type="non-terminal residue" evidence="1">
    <location>
        <position position="118"/>
    </location>
</feature>
<gene>
    <name evidence="1" type="ORF">TPAR_02321</name>
</gene>
<organism evidence="1 2">
    <name type="scientific">Tolypocladium paradoxum</name>
    <dbReference type="NCBI Taxonomy" id="94208"/>
    <lineage>
        <taxon>Eukaryota</taxon>
        <taxon>Fungi</taxon>
        <taxon>Dikarya</taxon>
        <taxon>Ascomycota</taxon>
        <taxon>Pezizomycotina</taxon>
        <taxon>Sordariomycetes</taxon>
        <taxon>Hypocreomycetidae</taxon>
        <taxon>Hypocreales</taxon>
        <taxon>Ophiocordycipitaceae</taxon>
        <taxon>Tolypocladium</taxon>
    </lineage>
</organism>
<comment type="caution">
    <text evidence="1">The sequence shown here is derived from an EMBL/GenBank/DDBJ whole genome shotgun (WGS) entry which is preliminary data.</text>
</comment>
<dbReference type="GO" id="GO:0016787">
    <property type="term" value="F:hydrolase activity"/>
    <property type="evidence" value="ECO:0007669"/>
    <property type="project" value="UniProtKB-KW"/>
</dbReference>
<name>A0A2S4L4Z2_9HYPO</name>
<dbReference type="STRING" id="94208.A0A2S4L4Z2"/>